<keyword evidence="1" id="KW-1133">Transmembrane helix</keyword>
<protein>
    <submittedName>
        <fullName evidence="2">Uncharacterized protein</fullName>
    </submittedName>
</protein>
<dbReference type="EMBL" id="JALPQF010000014">
    <property type="protein sequence ID" value="MCK8481676.1"/>
    <property type="molecule type" value="Genomic_DNA"/>
</dbReference>
<name>A0ABT0HBH1_9FLAO</name>
<sequence>MKEKQSWSEKPIPNLIISIIGIIFIAFALANLLGFVKDPIENTSSIIGIAFGLILMYPMFKKKTKNN</sequence>
<accession>A0ABT0HBH1</accession>
<evidence type="ECO:0000256" key="1">
    <source>
        <dbReference type="SAM" id="Phobius"/>
    </source>
</evidence>
<evidence type="ECO:0000313" key="3">
    <source>
        <dbReference type="Proteomes" id="UP001203687"/>
    </source>
</evidence>
<keyword evidence="1" id="KW-0472">Membrane</keyword>
<organism evidence="2 3">
    <name type="scientific">Psychroserpens algicola</name>
    <dbReference type="NCBI Taxonomy" id="1719034"/>
    <lineage>
        <taxon>Bacteria</taxon>
        <taxon>Pseudomonadati</taxon>
        <taxon>Bacteroidota</taxon>
        <taxon>Flavobacteriia</taxon>
        <taxon>Flavobacteriales</taxon>
        <taxon>Flavobacteriaceae</taxon>
        <taxon>Psychroserpens</taxon>
    </lineage>
</organism>
<comment type="caution">
    <text evidence="2">The sequence shown here is derived from an EMBL/GenBank/DDBJ whole genome shotgun (WGS) entry which is preliminary data.</text>
</comment>
<evidence type="ECO:0000313" key="2">
    <source>
        <dbReference type="EMBL" id="MCK8481676.1"/>
    </source>
</evidence>
<proteinExistence type="predicted"/>
<dbReference type="RefSeq" id="WP_204346586.1">
    <property type="nucleotide sequence ID" value="NZ_JACNMJ010000007.1"/>
</dbReference>
<keyword evidence="1" id="KW-0812">Transmembrane</keyword>
<keyword evidence="3" id="KW-1185">Reference proteome</keyword>
<feature type="transmembrane region" description="Helical" evidence="1">
    <location>
        <begin position="42"/>
        <end position="60"/>
    </location>
</feature>
<dbReference type="Proteomes" id="UP001203687">
    <property type="component" value="Unassembled WGS sequence"/>
</dbReference>
<gene>
    <name evidence="2" type="ORF">MUY34_13675</name>
</gene>
<feature type="transmembrane region" description="Helical" evidence="1">
    <location>
        <begin position="12"/>
        <end position="36"/>
    </location>
</feature>
<reference evidence="2" key="1">
    <citation type="submission" date="2022-04" db="EMBL/GenBank/DDBJ databases">
        <authorList>
            <person name="Ren T."/>
        </authorList>
    </citation>
    <scope>NUCLEOTIDE SEQUENCE</scope>
    <source>
        <strain evidence="2">F63249</strain>
    </source>
</reference>